<dbReference type="PANTHER" id="PTHR10612">
    <property type="entry name" value="APOLIPOPROTEIN D"/>
    <property type="match status" value="1"/>
</dbReference>
<dbReference type="EMBL" id="CAJRST010002447">
    <property type="protein sequence ID" value="CAG5867003.1"/>
    <property type="molecule type" value="Genomic_DNA"/>
</dbReference>
<dbReference type="AlphaFoldDB" id="A0A8S4AEM7"/>
<organism evidence="3 4">
    <name type="scientific">Menidia menidia</name>
    <name type="common">Atlantic silverside</name>
    <dbReference type="NCBI Taxonomy" id="238744"/>
    <lineage>
        <taxon>Eukaryota</taxon>
        <taxon>Metazoa</taxon>
        <taxon>Chordata</taxon>
        <taxon>Craniata</taxon>
        <taxon>Vertebrata</taxon>
        <taxon>Euteleostomi</taxon>
        <taxon>Actinopterygii</taxon>
        <taxon>Neopterygii</taxon>
        <taxon>Teleostei</taxon>
        <taxon>Neoteleostei</taxon>
        <taxon>Acanthomorphata</taxon>
        <taxon>Ovalentaria</taxon>
        <taxon>Atherinomorphae</taxon>
        <taxon>Atheriniformes</taxon>
        <taxon>Atherinopsidae</taxon>
        <taxon>Menidiinae</taxon>
        <taxon>Menidia</taxon>
    </lineage>
</organism>
<evidence type="ECO:0000313" key="4">
    <source>
        <dbReference type="Proteomes" id="UP000677803"/>
    </source>
</evidence>
<evidence type="ECO:0000259" key="2">
    <source>
        <dbReference type="Pfam" id="PF00061"/>
    </source>
</evidence>
<dbReference type="PRINTS" id="PR01273">
    <property type="entry name" value="INVTBRTCOLOR"/>
</dbReference>
<reference evidence="3" key="1">
    <citation type="submission" date="2021-05" db="EMBL/GenBank/DDBJ databases">
        <authorList>
            <person name="Tigano A."/>
        </authorList>
    </citation>
    <scope>NUCLEOTIDE SEQUENCE</scope>
</reference>
<dbReference type="Pfam" id="PF00061">
    <property type="entry name" value="Lipocalin"/>
    <property type="match status" value="2"/>
</dbReference>
<dbReference type="InterPro" id="IPR000566">
    <property type="entry name" value="Lipocln_cytosolic_FA-bd_dom"/>
</dbReference>
<evidence type="ECO:0000256" key="1">
    <source>
        <dbReference type="ARBA" id="ARBA00023157"/>
    </source>
</evidence>
<keyword evidence="1" id="KW-1015">Disulfide bond</keyword>
<dbReference type="GO" id="GO:0006629">
    <property type="term" value="P:lipid metabolic process"/>
    <property type="evidence" value="ECO:0007669"/>
    <property type="project" value="TreeGrafter"/>
</dbReference>
<dbReference type="OrthoDB" id="565904at2759"/>
<feature type="domain" description="Lipocalin/cytosolic fatty-acid binding" evidence="2">
    <location>
        <begin position="33"/>
        <end position="106"/>
    </location>
</feature>
<proteinExistence type="predicted"/>
<sequence length="195" mass="21970">MADARPDIAHLAFSETKEGHKLVSAEGIACIVNKHEPAKFEISFKKVPSTSPYWVLYTDYENLAIVYSCTSSWFHYQEKVWILGRSSKLSHRKIHFAFDFLKEAGINTKCLIAADQSCSKITPYSPYWVLSTDYSNYTIVYSCTDVLRVFHVEFAWILSRAPSLAPAQLQSAKDLLVSEGIGVSGMKPTDQSCRD</sequence>
<dbReference type="GO" id="GO:0000302">
    <property type="term" value="P:response to reactive oxygen species"/>
    <property type="evidence" value="ECO:0007669"/>
    <property type="project" value="TreeGrafter"/>
</dbReference>
<dbReference type="SUPFAM" id="SSF50814">
    <property type="entry name" value="Lipocalins"/>
    <property type="match status" value="2"/>
</dbReference>
<comment type="caution">
    <text evidence="3">The sequence shown here is derived from an EMBL/GenBank/DDBJ whole genome shotgun (WGS) entry which is preliminary data.</text>
</comment>
<evidence type="ECO:0000313" key="3">
    <source>
        <dbReference type="EMBL" id="CAG5867003.1"/>
    </source>
</evidence>
<gene>
    <name evidence="3" type="ORF">MMEN_LOCUS3724</name>
</gene>
<protein>
    <submittedName>
        <fullName evidence="3">(Atlantic silverside) hypothetical protein</fullName>
    </submittedName>
</protein>
<feature type="domain" description="Lipocalin/cytosolic fatty-acid binding" evidence="2">
    <location>
        <begin position="126"/>
        <end position="191"/>
    </location>
</feature>
<keyword evidence="4" id="KW-1185">Reference proteome</keyword>
<dbReference type="InterPro" id="IPR003057">
    <property type="entry name" value="Invtbrt_color"/>
</dbReference>
<dbReference type="GO" id="GO:0031409">
    <property type="term" value="F:pigment binding"/>
    <property type="evidence" value="ECO:0007669"/>
    <property type="project" value="InterPro"/>
</dbReference>
<name>A0A8S4AEM7_9TELE</name>
<dbReference type="Gene3D" id="2.40.128.20">
    <property type="match status" value="2"/>
</dbReference>
<dbReference type="GO" id="GO:0005737">
    <property type="term" value="C:cytoplasm"/>
    <property type="evidence" value="ECO:0007669"/>
    <property type="project" value="TreeGrafter"/>
</dbReference>
<dbReference type="InterPro" id="IPR012674">
    <property type="entry name" value="Calycin"/>
</dbReference>
<accession>A0A8S4AEM7</accession>
<dbReference type="Proteomes" id="UP000677803">
    <property type="component" value="Unassembled WGS sequence"/>
</dbReference>
<dbReference type="PANTHER" id="PTHR10612:SF34">
    <property type="entry name" value="APOLIPOPROTEIN D"/>
    <property type="match status" value="1"/>
</dbReference>